<keyword evidence="2" id="KW-1185">Reference proteome</keyword>
<sequence>MGCCVSSLEGQQKEDVEEVKLDCNGNEKTGKENTPNANIIGLRGPPDFEFLRKKGGIIGEDDLHRISSRVCLSGASAGRVAFLYTQQGTRSEQKNVNQDAMLVWENFCSREDTIFCGVFDGHGPFGHVVSKKVRDSLPFKLFCLWKACINDLGGPYAYASVLERMSFAEITSTSSDDEWSKPLDTNELKKLPEKHLKLKHSLLKAFKLMNEELKKLHPKIIALESGTTAVTLIKQGQDLVIGNVGDSRAVLGTRDEGNALVAIQLTVDLKPDLPREAARIEKHGGMVRMDEGNVPRLCAKYAYSGLAMSRAFGDFELKQYGLISIPEISYHQITQRDEFIIVATDGVWDVLSNEEAVDIVASTPCRGAAAKALVNCAQRAWHQSQAHHRDDCTAVCLFLDSSTTTSRGTAGWKSQTSSSWAAEGSACTKDEKLLNRCQSTRSLANSISTTKEWPPLESATRMNYSLQNLSSFGSHHENYINFR</sequence>
<protein>
    <submittedName>
        <fullName evidence="1">Uncharacterized protein</fullName>
    </submittedName>
</protein>
<comment type="caution">
    <text evidence="1">The sequence shown here is derived from an EMBL/GenBank/DDBJ whole genome shotgun (WGS) entry which is preliminary data.</text>
</comment>
<evidence type="ECO:0000313" key="2">
    <source>
        <dbReference type="Proteomes" id="UP001234297"/>
    </source>
</evidence>
<name>A0ACC2KGU6_PERAE</name>
<reference evidence="1 2" key="1">
    <citation type="journal article" date="2022" name="Hortic Res">
        <title>A haplotype resolved chromosomal level avocado genome allows analysis of novel avocado genes.</title>
        <authorList>
            <person name="Nath O."/>
            <person name="Fletcher S.J."/>
            <person name="Hayward A."/>
            <person name="Shaw L.M."/>
            <person name="Masouleh A.K."/>
            <person name="Furtado A."/>
            <person name="Henry R.J."/>
            <person name="Mitter N."/>
        </authorList>
    </citation>
    <scope>NUCLEOTIDE SEQUENCE [LARGE SCALE GENOMIC DNA]</scope>
    <source>
        <strain evidence="2">cv. Hass</strain>
    </source>
</reference>
<gene>
    <name evidence="1" type="ORF">MRB53_028840</name>
</gene>
<dbReference type="EMBL" id="CM056817">
    <property type="protein sequence ID" value="KAJ8620311.1"/>
    <property type="molecule type" value="Genomic_DNA"/>
</dbReference>
<proteinExistence type="predicted"/>
<organism evidence="1 2">
    <name type="scientific">Persea americana</name>
    <name type="common">Avocado</name>
    <dbReference type="NCBI Taxonomy" id="3435"/>
    <lineage>
        <taxon>Eukaryota</taxon>
        <taxon>Viridiplantae</taxon>
        <taxon>Streptophyta</taxon>
        <taxon>Embryophyta</taxon>
        <taxon>Tracheophyta</taxon>
        <taxon>Spermatophyta</taxon>
        <taxon>Magnoliopsida</taxon>
        <taxon>Magnoliidae</taxon>
        <taxon>Laurales</taxon>
        <taxon>Lauraceae</taxon>
        <taxon>Persea</taxon>
    </lineage>
</organism>
<accession>A0ACC2KGU6</accession>
<evidence type="ECO:0000313" key="1">
    <source>
        <dbReference type="EMBL" id="KAJ8620311.1"/>
    </source>
</evidence>
<dbReference type="Proteomes" id="UP001234297">
    <property type="component" value="Chromosome 9"/>
</dbReference>